<proteinExistence type="predicted"/>
<evidence type="ECO:0000313" key="2">
    <source>
        <dbReference type="EMBL" id="SFS06620.1"/>
    </source>
</evidence>
<dbReference type="Pfam" id="PF06133">
    <property type="entry name" value="Com_YlbF"/>
    <property type="match status" value="1"/>
</dbReference>
<name>A0A1I6LTG4_9EURY</name>
<dbReference type="Proteomes" id="UP000199062">
    <property type="component" value="Unassembled WGS sequence"/>
</dbReference>
<accession>A0A1I6LTG4</accession>
<organism evidence="2 3">
    <name type="scientific">Halomicrobium zhouii</name>
    <dbReference type="NCBI Taxonomy" id="767519"/>
    <lineage>
        <taxon>Archaea</taxon>
        <taxon>Methanobacteriati</taxon>
        <taxon>Methanobacteriota</taxon>
        <taxon>Stenosarchaea group</taxon>
        <taxon>Halobacteria</taxon>
        <taxon>Halobacteriales</taxon>
        <taxon>Haloarculaceae</taxon>
        <taxon>Halomicrobium</taxon>
    </lineage>
</organism>
<dbReference type="OrthoDB" id="211540at2157"/>
<dbReference type="InterPro" id="IPR023378">
    <property type="entry name" value="YheA/YmcA-like_dom_sf"/>
</dbReference>
<evidence type="ECO:0000313" key="3">
    <source>
        <dbReference type="Proteomes" id="UP000199062"/>
    </source>
</evidence>
<dbReference type="Gene3D" id="1.20.1500.10">
    <property type="entry name" value="YheA/YmcA-like"/>
    <property type="match status" value="1"/>
</dbReference>
<dbReference type="SUPFAM" id="SSF158622">
    <property type="entry name" value="YheA/YmcA-like"/>
    <property type="match status" value="1"/>
</dbReference>
<dbReference type="InterPro" id="IPR010368">
    <property type="entry name" value="Com_YlbF"/>
</dbReference>
<dbReference type="AlphaFoldDB" id="A0A1I6LTG4"/>
<evidence type="ECO:0000256" key="1">
    <source>
        <dbReference type="SAM" id="MobiDB-lite"/>
    </source>
</evidence>
<dbReference type="STRING" id="767519.SAMN05216559_3069"/>
<keyword evidence="3" id="KW-1185">Reference proteome</keyword>
<dbReference type="EMBL" id="FOZK01000003">
    <property type="protein sequence ID" value="SFS06620.1"/>
    <property type="molecule type" value="Genomic_DNA"/>
</dbReference>
<feature type="region of interest" description="Disordered" evidence="1">
    <location>
        <begin position="1"/>
        <end position="21"/>
    </location>
</feature>
<gene>
    <name evidence="2" type="ORF">SAMN05216559_3069</name>
</gene>
<sequence length="132" mass="14923">MSVETETRDDTGASRADQLATEFGEAITEMPIYERFAEAKRAVENDEEAQERIQKFEAIREDFMLARQTGQADEEGLRELQAAQEELHDLDVMSEYLAAQSELELRLQELNEVVSDELVVDFGEKAGGCCED</sequence>
<reference evidence="2 3" key="1">
    <citation type="submission" date="2016-10" db="EMBL/GenBank/DDBJ databases">
        <authorList>
            <person name="de Groot N.N."/>
        </authorList>
    </citation>
    <scope>NUCLEOTIDE SEQUENCE [LARGE SCALE GENOMIC DNA]</scope>
    <source>
        <strain evidence="2 3">CGMCC 1.10457</strain>
    </source>
</reference>
<protein>
    <submittedName>
        <fullName evidence="2">Cell fate regulator YlbF, YheA/YmcA/DUF963 family (Controls sporulation, competence, biofilm development)</fullName>
    </submittedName>
</protein>
<dbReference type="RefSeq" id="WP_089817413.1">
    <property type="nucleotide sequence ID" value="NZ_FOZK01000003.1"/>
</dbReference>
<feature type="compositionally biased region" description="Basic and acidic residues" evidence="1">
    <location>
        <begin position="1"/>
        <end position="12"/>
    </location>
</feature>